<organism evidence="3">
    <name type="scientific">Caenorhabditis brenneri</name>
    <name type="common">Nematode worm</name>
    <dbReference type="NCBI Taxonomy" id="135651"/>
    <lineage>
        <taxon>Eukaryota</taxon>
        <taxon>Metazoa</taxon>
        <taxon>Ecdysozoa</taxon>
        <taxon>Nematoda</taxon>
        <taxon>Chromadorea</taxon>
        <taxon>Rhabditida</taxon>
        <taxon>Rhabditina</taxon>
        <taxon>Rhabditomorpha</taxon>
        <taxon>Rhabditoidea</taxon>
        <taxon>Rhabditidae</taxon>
        <taxon>Peloderinae</taxon>
        <taxon>Caenorhabditis</taxon>
    </lineage>
</organism>
<dbReference type="HOGENOM" id="CLU_903791_0_0_1"/>
<reference evidence="3" key="1">
    <citation type="submission" date="2011-07" db="EMBL/GenBank/DDBJ databases">
        <authorList>
            <consortium name="Caenorhabditis brenneri Sequencing and Analysis Consortium"/>
            <person name="Wilson R.K."/>
        </authorList>
    </citation>
    <scope>NUCLEOTIDE SEQUENCE [LARGE SCALE GENOMIC DNA]</scope>
    <source>
        <strain evidence="3">PB2801</strain>
    </source>
</reference>
<dbReference type="PANTHER" id="PTHR31720:SF16">
    <property type="entry name" value="G PROTEIN-COUPLED RECEPTOR-RELATED"/>
    <property type="match status" value="1"/>
</dbReference>
<feature type="transmembrane region" description="Helical" evidence="1">
    <location>
        <begin position="45"/>
        <end position="69"/>
    </location>
</feature>
<feature type="transmembrane region" description="Helical" evidence="1">
    <location>
        <begin position="160"/>
        <end position="182"/>
    </location>
</feature>
<keyword evidence="1" id="KW-1133">Transmembrane helix</keyword>
<dbReference type="InterPro" id="IPR018817">
    <property type="entry name" value="7TM_GPCR_serpentine_rcpt_Srz"/>
</dbReference>
<evidence type="ECO:0000313" key="3">
    <source>
        <dbReference type="Proteomes" id="UP000008068"/>
    </source>
</evidence>
<feature type="transmembrane region" description="Helical" evidence="1">
    <location>
        <begin position="89"/>
        <end position="114"/>
    </location>
</feature>
<gene>
    <name evidence="2" type="ORF">CAEBREN_12680</name>
</gene>
<dbReference type="AlphaFoldDB" id="G0N1D4"/>
<name>G0N1D4_CAEBE</name>
<feature type="transmembrane region" description="Helical" evidence="1">
    <location>
        <begin position="237"/>
        <end position="257"/>
    </location>
</feature>
<keyword evidence="3" id="KW-1185">Reference proteome</keyword>
<keyword evidence="1" id="KW-0812">Transmembrane</keyword>
<protein>
    <submittedName>
        <fullName evidence="2">Uncharacterized protein</fullName>
    </submittedName>
</protein>
<feature type="transmembrane region" description="Helical" evidence="1">
    <location>
        <begin position="6"/>
        <end position="33"/>
    </location>
</feature>
<dbReference type="InParanoid" id="G0N1D4"/>
<evidence type="ECO:0000256" key="1">
    <source>
        <dbReference type="SAM" id="Phobius"/>
    </source>
</evidence>
<dbReference type="Proteomes" id="UP000008068">
    <property type="component" value="Unassembled WGS sequence"/>
</dbReference>
<keyword evidence="1" id="KW-0472">Membrane</keyword>
<sequence length="308" mass="36041">MDSTVSFWTTVALLVYVLAMVLIYPFFINIYYLCKKRDSKLAESWIVNGLYYTILVYYCTGTLVLLNYLTSLLAEYFFLQTVFNIGVSLVMICSQVAQGATFIYTFYIVLYYFLDKEEIEFPTEKLLHFVLAVLFTVYVLFGFCIESRKFGENFDANFHSFYYFLILSLSCLSTLLYIPVVYDVRKMRFAKNARPFQTPSQMFLFWFLFFILVEKLLSCAALYFFSEMLTYEITLHTIVLLEALLFFLLIQVIYLCCNSYRLGKFLKSLKCGNIIKTFLLPCLEKDNQVVPATIPPSNHIDLHDMENS</sequence>
<feature type="transmembrane region" description="Helical" evidence="1">
    <location>
        <begin position="203"/>
        <end position="225"/>
    </location>
</feature>
<proteinExistence type="predicted"/>
<evidence type="ECO:0000313" key="2">
    <source>
        <dbReference type="EMBL" id="EGT50083.1"/>
    </source>
</evidence>
<accession>G0N1D4</accession>
<dbReference type="PANTHER" id="PTHR31720">
    <property type="entry name" value="SERPENTINE RECEPTOR, CLASS Z-RELATED"/>
    <property type="match status" value="1"/>
</dbReference>
<dbReference type="EMBL" id="GL379827">
    <property type="protein sequence ID" value="EGT50083.1"/>
    <property type="molecule type" value="Genomic_DNA"/>
</dbReference>
<dbReference type="Pfam" id="PF10325">
    <property type="entry name" value="7TM_GPCR_Srz"/>
    <property type="match status" value="1"/>
</dbReference>
<feature type="transmembrane region" description="Helical" evidence="1">
    <location>
        <begin position="126"/>
        <end position="148"/>
    </location>
</feature>